<evidence type="ECO:0000256" key="1">
    <source>
        <dbReference type="SAM" id="SignalP"/>
    </source>
</evidence>
<organism evidence="2">
    <name type="scientific">Rhipicephalus microplus</name>
    <name type="common">Cattle tick</name>
    <name type="synonym">Boophilus microplus</name>
    <dbReference type="NCBI Taxonomy" id="6941"/>
    <lineage>
        <taxon>Eukaryota</taxon>
        <taxon>Metazoa</taxon>
        <taxon>Ecdysozoa</taxon>
        <taxon>Arthropoda</taxon>
        <taxon>Chelicerata</taxon>
        <taxon>Arachnida</taxon>
        <taxon>Acari</taxon>
        <taxon>Parasitiformes</taxon>
        <taxon>Ixodida</taxon>
        <taxon>Ixodoidea</taxon>
        <taxon>Ixodidae</taxon>
        <taxon>Rhipicephalinae</taxon>
        <taxon>Rhipicephalus</taxon>
        <taxon>Boophilus</taxon>
    </lineage>
</organism>
<feature type="signal peptide" evidence="1">
    <location>
        <begin position="1"/>
        <end position="29"/>
    </location>
</feature>
<reference evidence="2" key="1">
    <citation type="submission" date="2020-03" db="EMBL/GenBank/DDBJ databases">
        <title>A transcriptome and proteome of the tick Rhipicephalus microplus shaped by the genetic composition of its hosts and developmental stage.</title>
        <authorList>
            <person name="Garcia G.R."/>
            <person name="Ribeiro J.M.C."/>
            <person name="Maruyama S.R."/>
            <person name="Gardinasse L.G."/>
            <person name="Nelson K."/>
            <person name="Ferreira B.R."/>
            <person name="Andrade T.G."/>
            <person name="Santos I.K.F.M."/>
        </authorList>
    </citation>
    <scope>NUCLEOTIDE SEQUENCE</scope>
    <source>
        <strain evidence="2">NSGR</strain>
        <tissue evidence="2">Salivary glands</tissue>
    </source>
</reference>
<keyword evidence="1" id="KW-0732">Signal</keyword>
<evidence type="ECO:0000313" key="2">
    <source>
        <dbReference type="EMBL" id="NIE44543.1"/>
    </source>
</evidence>
<dbReference type="EMBL" id="GIKN01002270">
    <property type="protein sequence ID" value="NIE44543.1"/>
    <property type="molecule type" value="Transcribed_RNA"/>
</dbReference>
<sequence>MGSPSFALLGLDLLRVELKLLALQDVAIAATTLPRPGRDASFDSTSHELLFEQGIHLGQLLALLDFLLELFAPLLHQGTTFYVCQLGTLLAPQGQCVVGLVPLPEGGGINHDDGILHKGLGSDELVVARIVDHVNDTGLACAVLRRPGEVSTVEAQGTVLLVATSCPDCVDALRAKLCVCSGSAKLELPLLAKRFALTASLPTLVPVITRDTHDGE</sequence>
<feature type="chain" id="PRO_5026305473" evidence="1">
    <location>
        <begin position="30"/>
        <end position="216"/>
    </location>
</feature>
<accession>A0A6G5A2U5</accession>
<dbReference type="AlphaFoldDB" id="A0A6G5A2U5"/>
<proteinExistence type="predicted"/>
<protein>
    <submittedName>
        <fullName evidence="2">Putative secreted protein</fullName>
    </submittedName>
</protein>
<name>A0A6G5A2U5_RHIMP</name>